<organism evidence="2 3">
    <name type="scientific">Xylaria arbuscula</name>
    <dbReference type="NCBI Taxonomy" id="114810"/>
    <lineage>
        <taxon>Eukaryota</taxon>
        <taxon>Fungi</taxon>
        <taxon>Dikarya</taxon>
        <taxon>Ascomycota</taxon>
        <taxon>Pezizomycotina</taxon>
        <taxon>Sordariomycetes</taxon>
        <taxon>Xylariomycetidae</taxon>
        <taxon>Xylariales</taxon>
        <taxon>Xylariaceae</taxon>
        <taxon>Xylaria</taxon>
    </lineage>
</organism>
<accession>A0A9W8NA50</accession>
<feature type="region of interest" description="Disordered" evidence="1">
    <location>
        <begin position="83"/>
        <end position="111"/>
    </location>
</feature>
<sequence length="148" mass="16842">MIPRVGDMIRMLPSQAEDRALVHHQDDGFDLFELGEILEEPRHILSRPHGFVEEPEMQARMYAPRSPERQPRRVAPDGLDLTQQANDLEKPSDLQIGVKKSAPLGKHTPTATSEDYIVSGLLYGEQTWLKGSQSEKKTEPCIEEWKLK</sequence>
<dbReference type="EMBL" id="JANPWZ010001572">
    <property type="protein sequence ID" value="KAJ3564794.1"/>
    <property type="molecule type" value="Genomic_DNA"/>
</dbReference>
<evidence type="ECO:0000256" key="1">
    <source>
        <dbReference type="SAM" id="MobiDB-lite"/>
    </source>
</evidence>
<reference evidence="2" key="1">
    <citation type="submission" date="2022-07" db="EMBL/GenBank/DDBJ databases">
        <title>Genome Sequence of Xylaria arbuscula.</title>
        <authorList>
            <person name="Buettner E."/>
        </authorList>
    </citation>
    <scope>NUCLEOTIDE SEQUENCE</scope>
    <source>
        <strain evidence="2">VT107</strain>
    </source>
</reference>
<gene>
    <name evidence="2" type="ORF">NPX13_g7725</name>
</gene>
<comment type="caution">
    <text evidence="2">The sequence shown here is derived from an EMBL/GenBank/DDBJ whole genome shotgun (WGS) entry which is preliminary data.</text>
</comment>
<dbReference type="Proteomes" id="UP001148614">
    <property type="component" value="Unassembled WGS sequence"/>
</dbReference>
<evidence type="ECO:0000313" key="3">
    <source>
        <dbReference type="Proteomes" id="UP001148614"/>
    </source>
</evidence>
<keyword evidence="3" id="KW-1185">Reference proteome</keyword>
<proteinExistence type="predicted"/>
<name>A0A9W8NA50_9PEZI</name>
<evidence type="ECO:0000313" key="2">
    <source>
        <dbReference type="EMBL" id="KAJ3564794.1"/>
    </source>
</evidence>
<dbReference type="AlphaFoldDB" id="A0A9W8NA50"/>
<protein>
    <submittedName>
        <fullName evidence="2">Uncharacterized protein</fullName>
    </submittedName>
</protein>